<keyword evidence="6" id="KW-1185">Reference proteome</keyword>
<dbReference type="Pfam" id="PF00294">
    <property type="entry name" value="PfkB"/>
    <property type="match status" value="1"/>
</dbReference>
<evidence type="ECO:0000313" key="5">
    <source>
        <dbReference type="EMBL" id="MBB3019132.1"/>
    </source>
</evidence>
<dbReference type="InterPro" id="IPR011611">
    <property type="entry name" value="PfkB_dom"/>
</dbReference>
<proteinExistence type="inferred from homology"/>
<dbReference type="EMBL" id="JACHWB010000002">
    <property type="protein sequence ID" value="MBB3019132.1"/>
    <property type="molecule type" value="Genomic_DNA"/>
</dbReference>
<evidence type="ECO:0000256" key="3">
    <source>
        <dbReference type="ARBA" id="ARBA00022777"/>
    </source>
</evidence>
<dbReference type="PANTHER" id="PTHR43320">
    <property type="entry name" value="SUGAR KINASE"/>
    <property type="match status" value="1"/>
</dbReference>
<reference evidence="5 6" key="1">
    <citation type="submission" date="2020-08" db="EMBL/GenBank/DDBJ databases">
        <title>The Agave Microbiome: Exploring the role of microbial communities in plant adaptations to desert environments.</title>
        <authorList>
            <person name="Partida-Martinez L.P."/>
        </authorList>
    </citation>
    <scope>NUCLEOTIDE SEQUENCE [LARGE SCALE GENOMIC DNA]</scope>
    <source>
        <strain evidence="5 6">AT3.9</strain>
    </source>
</reference>
<keyword evidence="3 5" id="KW-0418">Kinase</keyword>
<evidence type="ECO:0000313" key="6">
    <source>
        <dbReference type="Proteomes" id="UP000532010"/>
    </source>
</evidence>
<evidence type="ECO:0000256" key="1">
    <source>
        <dbReference type="ARBA" id="ARBA00010688"/>
    </source>
</evidence>
<dbReference type="PROSITE" id="PS00584">
    <property type="entry name" value="PFKB_KINASES_2"/>
    <property type="match status" value="1"/>
</dbReference>
<comment type="similarity">
    <text evidence="1">Belongs to the carbohydrate kinase PfkB family.</text>
</comment>
<dbReference type="SUPFAM" id="SSF53613">
    <property type="entry name" value="Ribokinase-like"/>
    <property type="match status" value="1"/>
</dbReference>
<evidence type="ECO:0000256" key="2">
    <source>
        <dbReference type="ARBA" id="ARBA00022679"/>
    </source>
</evidence>
<dbReference type="InterPro" id="IPR029056">
    <property type="entry name" value="Ribokinase-like"/>
</dbReference>
<feature type="domain" description="Carbohydrate kinase PfkB" evidence="4">
    <location>
        <begin position="12"/>
        <end position="140"/>
    </location>
</feature>
<dbReference type="GO" id="GO:0016301">
    <property type="term" value="F:kinase activity"/>
    <property type="evidence" value="ECO:0007669"/>
    <property type="project" value="UniProtKB-KW"/>
</dbReference>
<dbReference type="Proteomes" id="UP000532010">
    <property type="component" value="Unassembled WGS sequence"/>
</dbReference>
<keyword evidence="2" id="KW-0808">Transferase</keyword>
<dbReference type="Gene3D" id="3.40.1190.20">
    <property type="match status" value="1"/>
</dbReference>
<evidence type="ECO:0000259" key="4">
    <source>
        <dbReference type="Pfam" id="PF00294"/>
    </source>
</evidence>
<dbReference type="InterPro" id="IPR002173">
    <property type="entry name" value="Carboh/pur_kinase_PfkB_CS"/>
</dbReference>
<dbReference type="AlphaFoldDB" id="A0A7W4YW41"/>
<protein>
    <submittedName>
        <fullName evidence="5">Sugar/nucleoside kinase (Ribokinase family)</fullName>
    </submittedName>
</protein>
<dbReference type="PANTHER" id="PTHR43320:SF3">
    <property type="entry name" value="CARBOHYDRATE KINASE PFKB DOMAIN-CONTAINING PROTEIN"/>
    <property type="match status" value="1"/>
</dbReference>
<dbReference type="InterPro" id="IPR052700">
    <property type="entry name" value="Carb_kinase_PfkB-like"/>
</dbReference>
<comment type="caution">
    <text evidence="5">The sequence shown here is derived from an EMBL/GenBank/DDBJ whole genome shotgun (WGS) entry which is preliminary data.</text>
</comment>
<accession>A0A7W4YW41</accession>
<name>A0A7W4YW41_9HYPH</name>
<gene>
    <name evidence="5" type="ORF">FHR70_002186</name>
</gene>
<organism evidence="5 6">
    <name type="scientific">Microvirga lupini</name>
    <dbReference type="NCBI Taxonomy" id="420324"/>
    <lineage>
        <taxon>Bacteria</taxon>
        <taxon>Pseudomonadati</taxon>
        <taxon>Pseudomonadota</taxon>
        <taxon>Alphaproteobacteria</taxon>
        <taxon>Hyphomicrobiales</taxon>
        <taxon>Methylobacteriaceae</taxon>
        <taxon>Microvirga</taxon>
    </lineage>
</organism>
<sequence>MIALAGRFGLMISLDPSWDDELIRRNSDCFEICAGIDLLLPNVEEGKALTGENTDEAILRSLRERFSLAVLKRGEQGAMIHCESTCVPAEAIRVNVVDTTGAGDAFNAGFLHSWLDTSDLGKSLTAGIEAGGLSVQSAGAPPRAS</sequence>